<dbReference type="CDD" id="cd02142">
    <property type="entry name" value="McbC_SagB-like_oxidoreductase"/>
    <property type="match status" value="1"/>
</dbReference>
<accession>A0ABN6VYI7</accession>
<keyword evidence="3" id="KW-1185">Reference proteome</keyword>
<dbReference type="PANTHER" id="PTHR43745:SF2">
    <property type="entry name" value="NITROREDUCTASE MJ1384-RELATED"/>
    <property type="match status" value="1"/>
</dbReference>
<evidence type="ECO:0000313" key="3">
    <source>
        <dbReference type="Proteomes" id="UP001317705"/>
    </source>
</evidence>
<dbReference type="InterPro" id="IPR052544">
    <property type="entry name" value="Bacteriocin_Proc_Enz"/>
</dbReference>
<dbReference type="InterPro" id="IPR000415">
    <property type="entry name" value="Nitroreductase-like"/>
</dbReference>
<dbReference type="SUPFAM" id="SSF55469">
    <property type="entry name" value="FMN-dependent nitroreductase-like"/>
    <property type="match status" value="1"/>
</dbReference>
<dbReference type="Proteomes" id="UP001317705">
    <property type="component" value="Chromosome"/>
</dbReference>
<dbReference type="InterPro" id="IPR029479">
    <property type="entry name" value="Nitroreductase"/>
</dbReference>
<feature type="domain" description="Nitroreductase" evidence="1">
    <location>
        <begin position="70"/>
        <end position="251"/>
    </location>
</feature>
<protein>
    <submittedName>
        <fullName evidence="2">Thioester oxidase</fullName>
    </submittedName>
</protein>
<gene>
    <name evidence="2" type="ORF">GURASL_35820</name>
</gene>
<dbReference type="PANTHER" id="PTHR43745">
    <property type="entry name" value="NITROREDUCTASE MJ1384-RELATED"/>
    <property type="match status" value="1"/>
</dbReference>
<dbReference type="EMBL" id="AP027151">
    <property type="protein sequence ID" value="BDV44659.1"/>
    <property type="molecule type" value="Genomic_DNA"/>
</dbReference>
<dbReference type="Gene3D" id="3.40.109.10">
    <property type="entry name" value="NADH Oxidase"/>
    <property type="match status" value="1"/>
</dbReference>
<evidence type="ECO:0000259" key="1">
    <source>
        <dbReference type="Pfam" id="PF00881"/>
    </source>
</evidence>
<sequence>MPKPSITRESGRYFLTDRIRDEVDWWDTPQSRGVAPPPVQKPPAPGATIVPLPRPEEWRIPPCELVAALARRESRRRFLAAPLTLDELAFLLWGSQGVRQQLPEAAVFRTVPSAGCRHPFETYLAVLQVATLPSGIYRYLPLDHALVAVGAPADLAVRLTAAARGQRFAGEAAVTFLWTAIPGRTEWRYAEASYKVIALDAGHLCQNLYLACEAIGAGTCAIAAYNQELADQLLGVDGAEEFVVYLAPVGKVGGGRR</sequence>
<dbReference type="InterPro" id="IPR020051">
    <property type="entry name" value="SagB-type_dehydrogenase"/>
</dbReference>
<proteinExistence type="predicted"/>
<dbReference type="Pfam" id="PF00881">
    <property type="entry name" value="Nitroreductase"/>
    <property type="match status" value="1"/>
</dbReference>
<name>A0ABN6VYI7_9BACT</name>
<reference evidence="2 3" key="1">
    <citation type="submission" date="2022-12" db="EMBL/GenBank/DDBJ databases">
        <title>Polyphasic characterization of Geotalea uranireducens NIT-SL11 newly isolated from a complex of sewage sludge and microbially reduced graphene oxide.</title>
        <authorList>
            <person name="Xie L."/>
            <person name="Yoshida N."/>
            <person name="Meng L."/>
        </authorList>
    </citation>
    <scope>NUCLEOTIDE SEQUENCE [LARGE SCALE GENOMIC DNA]</scope>
    <source>
        <strain evidence="2 3">NIT-SL11</strain>
    </source>
</reference>
<evidence type="ECO:0000313" key="2">
    <source>
        <dbReference type="EMBL" id="BDV44659.1"/>
    </source>
</evidence>
<organism evidence="2 3">
    <name type="scientific">Geotalea uraniireducens</name>
    <dbReference type="NCBI Taxonomy" id="351604"/>
    <lineage>
        <taxon>Bacteria</taxon>
        <taxon>Pseudomonadati</taxon>
        <taxon>Thermodesulfobacteriota</taxon>
        <taxon>Desulfuromonadia</taxon>
        <taxon>Geobacterales</taxon>
        <taxon>Geobacteraceae</taxon>
        <taxon>Geotalea</taxon>
    </lineage>
</organism>
<dbReference type="RefSeq" id="WP_282000753.1">
    <property type="nucleotide sequence ID" value="NZ_AP027151.1"/>
</dbReference>
<dbReference type="NCBIfam" id="TIGR03605">
    <property type="entry name" value="antibiot_sagB"/>
    <property type="match status" value="1"/>
</dbReference>